<keyword evidence="5 6" id="KW-0233">DNA recombination</keyword>
<gene>
    <name evidence="6" type="primary">rdgC</name>
    <name evidence="7" type="ORF">BCM14_0689</name>
</gene>
<keyword evidence="4 6" id="KW-0963">Cytoplasm</keyword>
<dbReference type="EMBL" id="PVTV01000011">
    <property type="protein sequence ID" value="PRY99246.1"/>
    <property type="molecule type" value="Genomic_DNA"/>
</dbReference>
<dbReference type="GO" id="GO:0003690">
    <property type="term" value="F:double-stranded DNA binding"/>
    <property type="evidence" value="ECO:0007669"/>
    <property type="project" value="TreeGrafter"/>
</dbReference>
<protein>
    <recommendedName>
        <fullName evidence="3 6">Recombination-associated protein RdgC</fullName>
    </recommendedName>
</protein>
<evidence type="ECO:0000313" key="8">
    <source>
        <dbReference type="Proteomes" id="UP000238308"/>
    </source>
</evidence>
<dbReference type="PANTHER" id="PTHR38103:SF1">
    <property type="entry name" value="RECOMBINATION-ASSOCIATED PROTEIN RDGC"/>
    <property type="match status" value="1"/>
</dbReference>
<dbReference type="Pfam" id="PF04381">
    <property type="entry name" value="RdgC"/>
    <property type="match status" value="1"/>
</dbReference>
<organism evidence="7 8">
    <name type="scientific">Jezberella montanilacus</name>
    <dbReference type="NCBI Taxonomy" id="323426"/>
    <lineage>
        <taxon>Bacteria</taxon>
        <taxon>Pseudomonadati</taxon>
        <taxon>Pseudomonadota</taxon>
        <taxon>Betaproteobacteria</taxon>
        <taxon>Burkholderiales</taxon>
        <taxon>Alcaligenaceae</taxon>
        <taxon>Jezberella</taxon>
    </lineage>
</organism>
<dbReference type="HAMAP" id="MF_00194">
    <property type="entry name" value="RdgC"/>
    <property type="match status" value="1"/>
</dbReference>
<dbReference type="GO" id="GO:0000018">
    <property type="term" value="P:regulation of DNA recombination"/>
    <property type="evidence" value="ECO:0007669"/>
    <property type="project" value="TreeGrafter"/>
</dbReference>
<dbReference type="GO" id="GO:0043590">
    <property type="term" value="C:bacterial nucleoid"/>
    <property type="evidence" value="ECO:0007669"/>
    <property type="project" value="TreeGrafter"/>
</dbReference>
<evidence type="ECO:0000256" key="3">
    <source>
        <dbReference type="ARBA" id="ARBA00022296"/>
    </source>
</evidence>
<dbReference type="GO" id="GO:0006310">
    <property type="term" value="P:DNA recombination"/>
    <property type="evidence" value="ECO:0007669"/>
    <property type="project" value="UniProtKB-UniRule"/>
</dbReference>
<evidence type="ECO:0000256" key="4">
    <source>
        <dbReference type="ARBA" id="ARBA00022490"/>
    </source>
</evidence>
<dbReference type="NCBIfam" id="NF001463">
    <property type="entry name" value="PRK00321.1-4"/>
    <property type="match status" value="1"/>
</dbReference>
<dbReference type="OrthoDB" id="5290530at2"/>
<keyword evidence="8" id="KW-1185">Reference proteome</keyword>
<dbReference type="GO" id="GO:0005737">
    <property type="term" value="C:cytoplasm"/>
    <property type="evidence" value="ECO:0007669"/>
    <property type="project" value="UniProtKB-UniRule"/>
</dbReference>
<dbReference type="PANTHER" id="PTHR38103">
    <property type="entry name" value="RECOMBINATION-ASSOCIATED PROTEIN RDGC"/>
    <property type="match status" value="1"/>
</dbReference>
<evidence type="ECO:0000256" key="5">
    <source>
        <dbReference type="ARBA" id="ARBA00023172"/>
    </source>
</evidence>
<comment type="function">
    <text evidence="6">May be involved in recombination.</text>
</comment>
<comment type="caution">
    <text evidence="7">The sequence shown here is derived from an EMBL/GenBank/DDBJ whole genome shotgun (WGS) entry which is preliminary data.</text>
</comment>
<dbReference type="RefSeq" id="WP_106226570.1">
    <property type="nucleotide sequence ID" value="NZ_PVTV01000011.1"/>
</dbReference>
<dbReference type="AlphaFoldDB" id="A0A2T0XJY3"/>
<name>A0A2T0XJY3_9BURK</name>
<evidence type="ECO:0000256" key="2">
    <source>
        <dbReference type="ARBA" id="ARBA00008657"/>
    </source>
</evidence>
<comment type="subcellular location">
    <subcellularLocation>
        <location evidence="1 6">Cytoplasm</location>
        <location evidence="1 6">Nucleoid</location>
    </subcellularLocation>
</comment>
<evidence type="ECO:0000256" key="1">
    <source>
        <dbReference type="ARBA" id="ARBA00004453"/>
    </source>
</evidence>
<comment type="similarity">
    <text evidence="2 6">Belongs to the RdgC family.</text>
</comment>
<sequence>MWFKNLKLYRLASSYTWTAEQINELLAKEAFVSAGAAAAQSQGWVAPIEQDGRLAYSVGKQLLCAFRVEKKLLPATVINQFTKVRAQELEEQQGFKPGRKQMKDLKLEVTEALIPRAFSLQRDARLWIDPVNRWVALDTASASKAEEILSALGKALYPFPVEPIHVEISPTTAMTEWILSGHAPSNFSIDQDAELRAAGEKAAVVRYVKHALDNEDIQKHVQSGKQCTRLALTWNDRISFVLTENLDIKRIAPLDVLDQDDTKMPADELEKFDADFTLMCAELNLMLGGLLDALREKSLIKAAA</sequence>
<reference evidence="7 8" key="1">
    <citation type="submission" date="2018-03" db="EMBL/GenBank/DDBJ databases">
        <title>Genomic Encyclopedia of Type Strains, Phase III (KMG-III): the genomes of soil and plant-associated and newly described type strains.</title>
        <authorList>
            <person name="Whitman W."/>
        </authorList>
    </citation>
    <scope>NUCLEOTIDE SEQUENCE [LARGE SCALE GENOMIC DNA]</scope>
    <source>
        <strain evidence="7 8">MWH-P2sevCIIIb</strain>
    </source>
</reference>
<evidence type="ECO:0000313" key="7">
    <source>
        <dbReference type="EMBL" id="PRY99246.1"/>
    </source>
</evidence>
<dbReference type="InterPro" id="IPR007476">
    <property type="entry name" value="RdgC"/>
</dbReference>
<proteinExistence type="inferred from homology"/>
<dbReference type="Proteomes" id="UP000238308">
    <property type="component" value="Unassembled WGS sequence"/>
</dbReference>
<dbReference type="NCBIfam" id="NF001464">
    <property type="entry name" value="PRK00321.1-5"/>
    <property type="match status" value="1"/>
</dbReference>
<accession>A0A2T0XJY3</accession>
<evidence type="ECO:0000256" key="6">
    <source>
        <dbReference type="HAMAP-Rule" id="MF_00194"/>
    </source>
</evidence>